<reference evidence="4 5" key="1">
    <citation type="submission" date="2015-08" db="EMBL/GenBank/DDBJ databases">
        <title>The genome of the Asian arowana (Scleropages formosus).</title>
        <authorList>
            <person name="Tan M.H."/>
            <person name="Gan H.M."/>
            <person name="Croft L.J."/>
            <person name="Austin C.M."/>
        </authorList>
    </citation>
    <scope>NUCLEOTIDE SEQUENCE [LARGE SCALE GENOMIC DNA]</scope>
    <source>
        <strain evidence="4">Aro1</strain>
    </source>
</reference>
<dbReference type="GO" id="GO:0048791">
    <property type="term" value="P:calcium ion-regulated exocytosis of neurotransmitter"/>
    <property type="evidence" value="ECO:0007669"/>
    <property type="project" value="TreeGrafter"/>
</dbReference>
<dbReference type="GO" id="GO:0030672">
    <property type="term" value="C:synaptic vesicle membrane"/>
    <property type="evidence" value="ECO:0007669"/>
    <property type="project" value="TreeGrafter"/>
</dbReference>
<dbReference type="PANTHER" id="PTHR10024">
    <property type="entry name" value="SYNAPTOTAGMIN"/>
    <property type="match status" value="1"/>
</dbReference>
<dbReference type="AlphaFoldDB" id="A0A0P7UK50"/>
<evidence type="ECO:0000256" key="2">
    <source>
        <dbReference type="SAM" id="MobiDB-lite"/>
    </source>
</evidence>
<dbReference type="InterPro" id="IPR000008">
    <property type="entry name" value="C2_dom"/>
</dbReference>
<dbReference type="GO" id="GO:0030276">
    <property type="term" value="F:clathrin binding"/>
    <property type="evidence" value="ECO:0007669"/>
    <property type="project" value="TreeGrafter"/>
</dbReference>
<accession>A0A0P7UK50</accession>
<dbReference type="SUPFAM" id="SSF49562">
    <property type="entry name" value="C2 domain (Calcium/lipid-binding domain, CaLB)"/>
    <property type="match status" value="2"/>
</dbReference>
<dbReference type="STRING" id="113540.ENSSFOP00015073897"/>
<sequence length="477" mass="53112">MRVTGVVREAVSWGKKSATEGYLFGKGRTRWQGSIAVLTLCWLSFFCKSYRKGQLDKDADLNAEKVKPSVLHSTQQFSVKKFTEPIQPRPLLKFPTIYRPKPSITTPEVIGYPNYTPKTTDKASAETPATAASEPDFGNLATDGSEEVFIMPKQDSSEDASCTPEMKTEPTANHSPLRPKLHFSVTYLGQQKELLVTIIEGLSISRIRNLRPKDQSVSDSACVAPIGPVFLSATPPAERVRGTSGSEGYILGRLRTATGETEARTTTRCLMERVRWEEPLAFPLPKGYEVEGEVALSLRSCRRFSQNLGDARFKLADVGMMSDADCWVDLQPPKQDTSTCVGELLLSVSYLPAANRLGVVVMKARELQSDKLKDTIDLSVKLTLKHQSSKLKKKQTRRVKHKMNPVWNEMMMLEVPQELLPNSSLELEVLNQAGPGKVDTLGRCQLGLQAFGTGIQHWQQMLDSPRKQIAMWHPLHV</sequence>
<dbReference type="GO" id="GO:0001786">
    <property type="term" value="F:phosphatidylserine binding"/>
    <property type="evidence" value="ECO:0007669"/>
    <property type="project" value="TreeGrafter"/>
</dbReference>
<proteinExistence type="inferred from homology"/>
<dbReference type="EMBL" id="JARO02001675">
    <property type="protein sequence ID" value="KPP74740.1"/>
    <property type="molecule type" value="Genomic_DNA"/>
</dbReference>
<dbReference type="GO" id="GO:0005886">
    <property type="term" value="C:plasma membrane"/>
    <property type="evidence" value="ECO:0007669"/>
    <property type="project" value="TreeGrafter"/>
</dbReference>
<name>A0A0P7UK50_SCLFO</name>
<dbReference type="Pfam" id="PF00168">
    <property type="entry name" value="C2"/>
    <property type="match status" value="1"/>
</dbReference>
<evidence type="ECO:0000259" key="3">
    <source>
        <dbReference type="PROSITE" id="PS50004"/>
    </source>
</evidence>
<feature type="domain" description="C2" evidence="3">
    <location>
        <begin position="340"/>
        <end position="473"/>
    </location>
</feature>
<dbReference type="GO" id="GO:0048488">
    <property type="term" value="P:synaptic vesicle endocytosis"/>
    <property type="evidence" value="ECO:0007669"/>
    <property type="project" value="TreeGrafter"/>
</dbReference>
<dbReference type="PROSITE" id="PS50004">
    <property type="entry name" value="C2"/>
    <property type="match status" value="1"/>
</dbReference>
<comment type="similarity">
    <text evidence="1">Belongs to the synaptotagmin family.</text>
</comment>
<dbReference type="GO" id="GO:0005509">
    <property type="term" value="F:calcium ion binding"/>
    <property type="evidence" value="ECO:0007669"/>
    <property type="project" value="TreeGrafter"/>
</dbReference>
<evidence type="ECO:0000313" key="4">
    <source>
        <dbReference type="EMBL" id="KPP74740.1"/>
    </source>
</evidence>
<evidence type="ECO:0000256" key="1">
    <source>
        <dbReference type="ARBA" id="ARBA00006996"/>
    </source>
</evidence>
<feature type="region of interest" description="Disordered" evidence="2">
    <location>
        <begin position="108"/>
        <end position="138"/>
    </location>
</feature>
<organism evidence="4 5">
    <name type="scientific">Scleropages formosus</name>
    <name type="common">Asian bonytongue</name>
    <name type="synonym">Osteoglossum formosum</name>
    <dbReference type="NCBI Taxonomy" id="113540"/>
    <lineage>
        <taxon>Eukaryota</taxon>
        <taxon>Metazoa</taxon>
        <taxon>Chordata</taxon>
        <taxon>Craniata</taxon>
        <taxon>Vertebrata</taxon>
        <taxon>Euteleostomi</taxon>
        <taxon>Actinopterygii</taxon>
        <taxon>Neopterygii</taxon>
        <taxon>Teleostei</taxon>
        <taxon>Osteoglossocephala</taxon>
        <taxon>Osteoglossomorpha</taxon>
        <taxon>Osteoglossiformes</taxon>
        <taxon>Osteoglossidae</taxon>
        <taxon>Scleropages</taxon>
    </lineage>
</organism>
<dbReference type="InterPro" id="IPR035892">
    <property type="entry name" value="C2_domain_sf"/>
</dbReference>
<dbReference type="PANTHER" id="PTHR10024:SF250">
    <property type="entry name" value="SYNAPTOTAGMIN-13"/>
    <property type="match status" value="1"/>
</dbReference>
<gene>
    <name evidence="4" type="ORF">Z043_106078</name>
</gene>
<evidence type="ECO:0000313" key="5">
    <source>
        <dbReference type="Proteomes" id="UP000034805"/>
    </source>
</evidence>
<dbReference type="GO" id="GO:0031045">
    <property type="term" value="C:dense core granule"/>
    <property type="evidence" value="ECO:0007669"/>
    <property type="project" value="TreeGrafter"/>
</dbReference>
<feature type="compositionally biased region" description="Low complexity" evidence="2">
    <location>
        <begin position="125"/>
        <end position="135"/>
    </location>
</feature>
<dbReference type="FunFam" id="2.60.40.150:FF:000101">
    <property type="entry name" value="Synaptotagmin 13"/>
    <property type="match status" value="1"/>
</dbReference>
<dbReference type="GO" id="GO:0000149">
    <property type="term" value="F:SNARE binding"/>
    <property type="evidence" value="ECO:0007669"/>
    <property type="project" value="TreeGrafter"/>
</dbReference>
<dbReference type="SMART" id="SM00239">
    <property type="entry name" value="C2"/>
    <property type="match status" value="1"/>
</dbReference>
<feature type="region of interest" description="Disordered" evidence="2">
    <location>
        <begin position="156"/>
        <end position="175"/>
    </location>
</feature>
<dbReference type="GO" id="GO:0005544">
    <property type="term" value="F:calcium-dependent phospholipid binding"/>
    <property type="evidence" value="ECO:0007669"/>
    <property type="project" value="TreeGrafter"/>
</dbReference>
<comment type="caution">
    <text evidence="4">The sequence shown here is derived from an EMBL/GenBank/DDBJ whole genome shotgun (WGS) entry which is preliminary data.</text>
</comment>
<dbReference type="Gene3D" id="2.60.40.150">
    <property type="entry name" value="C2 domain"/>
    <property type="match status" value="2"/>
</dbReference>
<dbReference type="Proteomes" id="UP000034805">
    <property type="component" value="Unassembled WGS sequence"/>
</dbReference>
<dbReference type="GO" id="GO:0030424">
    <property type="term" value="C:axon"/>
    <property type="evidence" value="ECO:0007669"/>
    <property type="project" value="TreeGrafter"/>
</dbReference>
<protein>
    <submittedName>
        <fullName evidence="4">Synaptotagmin-13-like</fullName>
    </submittedName>
</protein>